<protein>
    <submittedName>
        <fullName evidence="2">Uncharacterized protein</fullName>
    </submittedName>
</protein>
<evidence type="ECO:0000313" key="2">
    <source>
        <dbReference type="EMBL" id="CEK55767.1"/>
    </source>
</evidence>
<feature type="region of interest" description="Disordered" evidence="1">
    <location>
        <begin position="1"/>
        <end position="39"/>
    </location>
</feature>
<feature type="non-terminal residue" evidence="2">
    <location>
        <position position="73"/>
    </location>
</feature>
<feature type="compositionally biased region" description="Low complexity" evidence="1">
    <location>
        <begin position="1"/>
        <end position="14"/>
    </location>
</feature>
<accession>A0A0B6YHU0</accession>
<proteinExistence type="predicted"/>
<name>A0A0B6YHU0_9EUPU</name>
<reference evidence="2" key="1">
    <citation type="submission" date="2014-12" db="EMBL/GenBank/DDBJ databases">
        <title>Insight into the proteome of Arion vulgaris.</title>
        <authorList>
            <person name="Aradska J."/>
            <person name="Bulat T."/>
            <person name="Smidak R."/>
            <person name="Sarate P."/>
            <person name="Gangsoo J."/>
            <person name="Sialana F."/>
            <person name="Bilban M."/>
            <person name="Lubec G."/>
        </authorList>
    </citation>
    <scope>NUCLEOTIDE SEQUENCE</scope>
    <source>
        <tissue evidence="2">Skin</tissue>
    </source>
</reference>
<evidence type="ECO:0000256" key="1">
    <source>
        <dbReference type="SAM" id="MobiDB-lite"/>
    </source>
</evidence>
<dbReference type="EMBL" id="HACG01008902">
    <property type="protein sequence ID" value="CEK55767.1"/>
    <property type="molecule type" value="Transcribed_RNA"/>
</dbReference>
<feature type="non-terminal residue" evidence="2">
    <location>
        <position position="1"/>
    </location>
</feature>
<dbReference type="AlphaFoldDB" id="A0A0B6YHU0"/>
<sequence length="73" mass="7702">EFNSSSNKSQSQPCSPHPSHHSAGPAVGVRLCSGGSQPPKLTSIRYVSMTPSDAEAARIDKFKALFAESSLDL</sequence>
<organism evidence="2">
    <name type="scientific">Arion vulgaris</name>
    <dbReference type="NCBI Taxonomy" id="1028688"/>
    <lineage>
        <taxon>Eukaryota</taxon>
        <taxon>Metazoa</taxon>
        <taxon>Spiralia</taxon>
        <taxon>Lophotrochozoa</taxon>
        <taxon>Mollusca</taxon>
        <taxon>Gastropoda</taxon>
        <taxon>Heterobranchia</taxon>
        <taxon>Euthyneura</taxon>
        <taxon>Panpulmonata</taxon>
        <taxon>Eupulmonata</taxon>
        <taxon>Stylommatophora</taxon>
        <taxon>Helicina</taxon>
        <taxon>Arionoidea</taxon>
        <taxon>Arionidae</taxon>
        <taxon>Arion</taxon>
    </lineage>
</organism>
<gene>
    <name evidence="2" type="primary">ORF25987</name>
</gene>